<organism evidence="1 2">
    <name type="scientific">Azospirillum lipoferum (strain 4B)</name>
    <dbReference type="NCBI Taxonomy" id="862719"/>
    <lineage>
        <taxon>Bacteria</taxon>
        <taxon>Pseudomonadati</taxon>
        <taxon>Pseudomonadota</taxon>
        <taxon>Alphaproteobacteria</taxon>
        <taxon>Rhodospirillales</taxon>
        <taxon>Azospirillaceae</taxon>
        <taxon>Azospirillum</taxon>
    </lineage>
</organism>
<dbReference type="KEGG" id="ali:AZOLI_p60149"/>
<dbReference type="EMBL" id="FQ311874">
    <property type="protein sequence ID" value="CBS91561.1"/>
    <property type="molecule type" value="Genomic_DNA"/>
</dbReference>
<dbReference type="AlphaFoldDB" id="G7ZJ28"/>
<evidence type="ECO:0000313" key="2">
    <source>
        <dbReference type="Proteomes" id="UP000005667"/>
    </source>
</evidence>
<name>G7ZJ28_AZOL4</name>
<evidence type="ECO:0000313" key="1">
    <source>
        <dbReference type="EMBL" id="CBS91561.1"/>
    </source>
</evidence>
<protein>
    <submittedName>
        <fullName evidence="1">Uncharacterized protein</fullName>
    </submittedName>
</protein>
<accession>G7ZJ28</accession>
<keyword evidence="2" id="KW-1185">Reference proteome</keyword>
<dbReference type="Proteomes" id="UP000005667">
    <property type="component" value="Plasmid AZO_p6"/>
</dbReference>
<sequence>MFNLIGYFKNTENIISDPKLRVPNPTVHAHQSHRLNCMINLCPRTKKYLHLCILLVKYKRRRFS</sequence>
<reference evidence="2" key="1">
    <citation type="journal article" date="2011" name="PLoS Genet.">
        <title>Azospirillum genomes reveal transition of bacteria from aquatic to terrestrial environments.</title>
        <authorList>
            <person name="Wisniewski-Dye F."/>
            <person name="Borziak K."/>
            <person name="Khalsa-Moyers G."/>
            <person name="Alexandre G."/>
            <person name="Sukharnikov L.O."/>
            <person name="Wuichet K."/>
            <person name="Hurst G.B."/>
            <person name="McDonald W.H."/>
            <person name="Robertson J.S."/>
            <person name="Barbe V."/>
            <person name="Calteau A."/>
            <person name="Rouy Z."/>
            <person name="Mangenot S."/>
            <person name="Prigent-Combaret C."/>
            <person name="Normand P."/>
            <person name="Boyer M."/>
            <person name="Siguier P."/>
            <person name="Dessaux Y."/>
            <person name="Elmerich C."/>
            <person name="Condemine G."/>
            <person name="Krishnen G."/>
            <person name="Kennedy I."/>
            <person name="Paterson A.H."/>
            <person name="Gonzalez V."/>
            <person name="Mavingui P."/>
            <person name="Zhulin I.B."/>
        </authorList>
    </citation>
    <scope>NUCLEOTIDE SEQUENCE [LARGE SCALE GENOMIC DNA]</scope>
    <source>
        <strain evidence="2">4B</strain>
    </source>
</reference>
<dbReference type="HOGENOM" id="CLU_2858013_0_0_5"/>
<proteinExistence type="predicted"/>
<geneLocation type="plasmid" evidence="1 2">
    <name>AZO_p6</name>
</geneLocation>
<keyword evidence="1" id="KW-0614">Plasmid</keyword>
<gene>
    <name evidence="1" type="ordered locus">AZOLI_p60149</name>
</gene>